<feature type="compositionally biased region" description="Basic and acidic residues" evidence="14">
    <location>
        <begin position="1022"/>
        <end position="1040"/>
    </location>
</feature>
<dbReference type="InterPro" id="IPR000719">
    <property type="entry name" value="Prot_kinase_dom"/>
</dbReference>
<dbReference type="CDD" id="cd14130">
    <property type="entry name" value="STKc_TTBK1"/>
    <property type="match status" value="1"/>
</dbReference>
<comment type="subcellular location">
    <subcellularLocation>
        <location evidence="1">Cytoplasm</location>
    </subcellularLocation>
</comment>
<dbReference type="GO" id="GO:0005524">
    <property type="term" value="F:ATP binding"/>
    <property type="evidence" value="ECO:0007669"/>
    <property type="project" value="UniProtKB-UniRule"/>
</dbReference>
<evidence type="ECO:0000256" key="1">
    <source>
        <dbReference type="ARBA" id="ARBA00004496"/>
    </source>
</evidence>
<dbReference type="SUPFAM" id="SSF56112">
    <property type="entry name" value="Protein kinase-like (PK-like)"/>
    <property type="match status" value="1"/>
</dbReference>
<dbReference type="InterPro" id="IPR011009">
    <property type="entry name" value="Kinase-like_dom_sf"/>
</dbReference>
<evidence type="ECO:0000313" key="17">
    <source>
        <dbReference type="Proteomes" id="UP000574528"/>
    </source>
</evidence>
<feature type="binding site" evidence="13">
    <location>
        <position position="81"/>
    </location>
    <ligand>
        <name>ATP</name>
        <dbReference type="ChEBI" id="CHEBI:30616"/>
    </ligand>
</feature>
<evidence type="ECO:0000256" key="14">
    <source>
        <dbReference type="SAM" id="MobiDB-lite"/>
    </source>
</evidence>
<feature type="domain" description="Protein kinase" evidence="15">
    <location>
        <begin position="52"/>
        <end position="315"/>
    </location>
</feature>
<dbReference type="Pfam" id="PF00069">
    <property type="entry name" value="Pkinase"/>
    <property type="match status" value="1"/>
</dbReference>
<feature type="compositionally biased region" description="Acidic residues" evidence="14">
    <location>
        <begin position="744"/>
        <end position="773"/>
    </location>
</feature>
<keyword evidence="17" id="KW-1185">Reference proteome</keyword>
<feature type="region of interest" description="Disordered" evidence="14">
    <location>
        <begin position="733"/>
        <end position="895"/>
    </location>
</feature>
<comment type="similarity">
    <text evidence="12">Belongs to the protein kinase superfamily. CK1 Ser/Thr protein kinase family.</text>
</comment>
<keyword evidence="9 13" id="KW-0067">ATP-binding</keyword>
<feature type="compositionally biased region" description="Low complexity" evidence="14">
    <location>
        <begin position="1232"/>
        <end position="1258"/>
    </location>
</feature>
<evidence type="ECO:0000256" key="2">
    <source>
        <dbReference type="ARBA" id="ARBA00012513"/>
    </source>
</evidence>
<keyword evidence="6" id="KW-0808">Transferase</keyword>
<evidence type="ECO:0000256" key="8">
    <source>
        <dbReference type="ARBA" id="ARBA00022777"/>
    </source>
</evidence>
<evidence type="ECO:0000313" key="16">
    <source>
        <dbReference type="EMBL" id="NXG53097.1"/>
    </source>
</evidence>
<accession>A0A7K9CLL3</accession>
<evidence type="ECO:0000256" key="5">
    <source>
        <dbReference type="ARBA" id="ARBA00022553"/>
    </source>
</evidence>
<evidence type="ECO:0000256" key="10">
    <source>
        <dbReference type="ARBA" id="ARBA00047899"/>
    </source>
</evidence>
<dbReference type="FunFam" id="3.30.200.20:FF:000358">
    <property type="entry name" value="Tau tubulin kinase 2b"/>
    <property type="match status" value="1"/>
</dbReference>
<keyword evidence="7 13" id="KW-0547">Nucleotide-binding</keyword>
<proteinExistence type="inferred from homology"/>
<evidence type="ECO:0000256" key="6">
    <source>
        <dbReference type="ARBA" id="ARBA00022679"/>
    </source>
</evidence>
<dbReference type="PROSITE" id="PS50011">
    <property type="entry name" value="PROTEIN_KINASE_DOM"/>
    <property type="match status" value="1"/>
</dbReference>
<feature type="non-terminal residue" evidence="16">
    <location>
        <position position="1345"/>
    </location>
</feature>
<comment type="catalytic activity">
    <reaction evidence="10">
        <text>L-threonyl-[protein] + ATP = O-phospho-L-threonyl-[protein] + ADP + H(+)</text>
        <dbReference type="Rhea" id="RHEA:46608"/>
        <dbReference type="Rhea" id="RHEA-COMP:11060"/>
        <dbReference type="Rhea" id="RHEA-COMP:11605"/>
        <dbReference type="ChEBI" id="CHEBI:15378"/>
        <dbReference type="ChEBI" id="CHEBI:30013"/>
        <dbReference type="ChEBI" id="CHEBI:30616"/>
        <dbReference type="ChEBI" id="CHEBI:61977"/>
        <dbReference type="ChEBI" id="CHEBI:456216"/>
        <dbReference type="EC" id="2.7.11.1"/>
    </reaction>
</comment>
<feature type="region of interest" description="Disordered" evidence="14">
    <location>
        <begin position="466"/>
        <end position="502"/>
    </location>
</feature>
<feature type="compositionally biased region" description="Basic and acidic residues" evidence="14">
    <location>
        <begin position="1080"/>
        <end position="1102"/>
    </location>
</feature>
<dbReference type="InterPro" id="IPR017441">
    <property type="entry name" value="Protein_kinase_ATP_BS"/>
</dbReference>
<feature type="compositionally biased region" description="Polar residues" evidence="14">
    <location>
        <begin position="856"/>
        <end position="881"/>
    </location>
</feature>
<dbReference type="SMART" id="SM00220">
    <property type="entry name" value="S_TKc"/>
    <property type="match status" value="1"/>
</dbReference>
<evidence type="ECO:0000256" key="3">
    <source>
        <dbReference type="ARBA" id="ARBA00022490"/>
    </source>
</evidence>
<evidence type="ECO:0000256" key="12">
    <source>
        <dbReference type="ARBA" id="ARBA00061588"/>
    </source>
</evidence>
<feature type="region of interest" description="Disordered" evidence="14">
    <location>
        <begin position="381"/>
        <end position="402"/>
    </location>
</feature>
<feature type="compositionally biased region" description="Low complexity" evidence="14">
    <location>
        <begin position="776"/>
        <end position="785"/>
    </location>
</feature>
<evidence type="ECO:0000256" key="13">
    <source>
        <dbReference type="PROSITE-ProRule" id="PRU10141"/>
    </source>
</evidence>
<evidence type="ECO:0000256" key="4">
    <source>
        <dbReference type="ARBA" id="ARBA00022527"/>
    </source>
</evidence>
<evidence type="ECO:0000259" key="15">
    <source>
        <dbReference type="PROSITE" id="PS50011"/>
    </source>
</evidence>
<dbReference type="Gene3D" id="1.10.510.10">
    <property type="entry name" value="Transferase(Phosphotransferase) domain 1"/>
    <property type="match status" value="1"/>
</dbReference>
<feature type="compositionally biased region" description="Low complexity" evidence="14">
    <location>
        <begin position="1105"/>
        <end position="1118"/>
    </location>
</feature>
<dbReference type="GO" id="GO:0005737">
    <property type="term" value="C:cytoplasm"/>
    <property type="evidence" value="ECO:0007669"/>
    <property type="project" value="UniProtKB-SubCell"/>
</dbReference>
<dbReference type="InterPro" id="IPR050235">
    <property type="entry name" value="CK1_Ser-Thr_kinase"/>
</dbReference>
<name>A0A7K9CLL3_9PICI</name>
<feature type="non-terminal residue" evidence="16">
    <location>
        <position position="1"/>
    </location>
</feature>
<dbReference type="InterPro" id="IPR042714">
    <property type="entry name" value="TTBK1_STKc"/>
</dbReference>
<dbReference type="EMBL" id="VWZI01022535">
    <property type="protein sequence ID" value="NXG53097.1"/>
    <property type="molecule type" value="Genomic_DNA"/>
</dbReference>
<feature type="region of interest" description="Disordered" evidence="14">
    <location>
        <begin position="564"/>
        <end position="676"/>
    </location>
</feature>
<keyword evidence="8 16" id="KW-0418">Kinase</keyword>
<dbReference type="OrthoDB" id="5979581at2759"/>
<sequence>QINGSFKLGAANTPPGWQMQCLAAVIKDEPNMSGGGEQVDILPANYVVKDRWKVLKKIGGGGFGEIYEAMDLLTRENVALKVESAQQPKQVLKMEVAVLKKLQGKDHVCRFIGCGRNEKFNYVVMQLQGRNLADLRRSQPRGTFTLSTTLRLGKQILESIEAIHSVGFLHRDIKPSNFAMGRLPSTYRKCYMLDFGLARQYTNTTGEVRPPRNVAGFRGTVRYASVNAHKNREMGRHDDLWSLFYMLVEFAVGQLPWRKIKDKEQVGMIKEKYEHRMLLKHMPSEFHLFLDHIASLDYFTKPDYQLIMSVFENSMKERGITENEAFDWEKAGTDILLSTSTSTPPQQNTRQTAAMFGVVNVTPVPGDLLRENTEDVLQGEHLSDQENAPPILSGRPAEGLGQAPNTVFNEAEVWEETDVNRNKLRISISKTQCMVEEEQRNGVCPSSPVRVPPESPTAQVRSLRYRRVNSPESERLSTADGKGDLHERRSRMDLPGSPSRLVCSSQPAQMLSIDTGQADRQASGRMDVSASVEHEALSNAFRSVPLAEEEDFDSKEWVIIDKETELKDFHPGAEPSTSGTTDEEPEELRPIEDGEERRRLGADAAVRPKTQDGRSRGMQPLTEEDTSHRHEGPSQTVSDSKHEQQTGSPAHSPLHSAPAIRQRRRESEPTGPQRQAYLLKSFEMNGLPKAVPLSLPYQDFRKDASDYWERLKVSQRIKKVDFLNVVLTAPCKPLEPYLEVNGKEEEEEDEEEDDEEEDEEEEEEEEEEGDEIDMQSGSSSELSQKSTERSQECAPSTLLADDQKASKGRASTADGDLELEEGSKTLVLFSPGDLKKSPMATDLPPEVDLGTLAAVTPQSERPQPTGSQLDVSEPGTLSSVLKSEPKPPSAVAAASSPFTKVERTFVHIAEKTHLNVMSSGGQLARHDDYCSPGHCEEVIVEEEPEEDLAAPENGSLHSGLEGAETESCALSANPVETAPEPPGERLSLPDGTAQPAEARAELPERAALSLRLQEPGTLATGEPDRQKSAPAAEHLKRAEPLLDTAQQGPRRPLGSRYRSRIPILFSEEDTGSDLSTSLSAKERLYKRAKQPDLARLVMEKRQSRLLRLASAPSSSASSSDERQRASETLSATGSEEDTHDSDDSIPRKAAKEKAVLGKEERPSSTKSRIPRPITPVKTLTEVVKPESSVAVPWNSPQDAALAHRLQAQRPGGSIPSECRTWQAQSRLPPSPSSSSVPARSSSRRSSSASPRSPVLPSRNPSASPRSQLPPRKESPSPCRQHQPGTALQRVPPSPRPQGPAQALGPTGDSLQSPGVAKKRQKAKSQTQSPATKGKQGSLENKAAAR</sequence>
<feature type="compositionally biased region" description="Basic and acidic residues" evidence="14">
    <location>
        <begin position="1141"/>
        <end position="1163"/>
    </location>
</feature>
<dbReference type="GO" id="GO:0004674">
    <property type="term" value="F:protein serine/threonine kinase activity"/>
    <property type="evidence" value="ECO:0007669"/>
    <property type="project" value="UniProtKB-KW"/>
</dbReference>
<keyword evidence="5" id="KW-0597">Phosphoprotein</keyword>
<evidence type="ECO:0000256" key="11">
    <source>
        <dbReference type="ARBA" id="ARBA00048679"/>
    </source>
</evidence>
<organism evidence="16 17">
    <name type="scientific">Psilopogon haemacephalus</name>
    <name type="common">coppersmith barbet</name>
    <dbReference type="NCBI Taxonomy" id="2585815"/>
    <lineage>
        <taxon>Eukaryota</taxon>
        <taxon>Metazoa</taxon>
        <taxon>Chordata</taxon>
        <taxon>Craniata</taxon>
        <taxon>Vertebrata</taxon>
        <taxon>Euteleostomi</taxon>
        <taxon>Archelosauria</taxon>
        <taxon>Archosauria</taxon>
        <taxon>Dinosauria</taxon>
        <taxon>Saurischia</taxon>
        <taxon>Theropoda</taxon>
        <taxon>Coelurosauria</taxon>
        <taxon>Aves</taxon>
        <taxon>Neognathae</taxon>
        <taxon>Neoaves</taxon>
        <taxon>Telluraves</taxon>
        <taxon>Coraciimorphae</taxon>
        <taxon>Piciformes</taxon>
        <taxon>Megalaimidae</taxon>
        <taxon>Psilopogon</taxon>
    </lineage>
</organism>
<dbReference type="Proteomes" id="UP000574528">
    <property type="component" value="Unassembled WGS sequence"/>
</dbReference>
<reference evidence="16 17" key="1">
    <citation type="submission" date="2019-09" db="EMBL/GenBank/DDBJ databases">
        <title>Bird 10,000 Genomes (B10K) Project - Family phase.</title>
        <authorList>
            <person name="Zhang G."/>
        </authorList>
    </citation>
    <scope>NUCLEOTIDE SEQUENCE [LARGE SCALE GENOMIC DNA]</scope>
    <source>
        <strain evidence="16">B10K-DU-001-24</strain>
        <tissue evidence="16">Muscle</tissue>
    </source>
</reference>
<dbReference type="EC" id="2.7.11.1" evidence="2"/>
<comment type="caution">
    <text evidence="16">The sequence shown here is derived from an EMBL/GenBank/DDBJ whole genome shotgun (WGS) entry which is preliminary data.</text>
</comment>
<evidence type="ECO:0000256" key="9">
    <source>
        <dbReference type="ARBA" id="ARBA00022840"/>
    </source>
</evidence>
<evidence type="ECO:0000256" key="7">
    <source>
        <dbReference type="ARBA" id="ARBA00022741"/>
    </source>
</evidence>
<feature type="compositionally biased region" description="Acidic residues" evidence="14">
    <location>
        <begin position="938"/>
        <end position="949"/>
    </location>
</feature>
<dbReference type="FunFam" id="1.10.510.10:FF:000167">
    <property type="entry name" value="Tau tubulin kinase 1"/>
    <property type="match status" value="1"/>
</dbReference>
<feature type="region of interest" description="Disordered" evidence="14">
    <location>
        <begin position="938"/>
        <end position="1345"/>
    </location>
</feature>
<dbReference type="GO" id="GO:0015630">
    <property type="term" value="C:microtubule cytoskeleton"/>
    <property type="evidence" value="ECO:0007669"/>
    <property type="project" value="UniProtKB-ARBA"/>
</dbReference>
<keyword evidence="3" id="KW-0963">Cytoplasm</keyword>
<comment type="catalytic activity">
    <reaction evidence="11">
        <text>L-seryl-[protein] + ATP = O-phospho-L-seryl-[protein] + ADP + H(+)</text>
        <dbReference type="Rhea" id="RHEA:17989"/>
        <dbReference type="Rhea" id="RHEA-COMP:9863"/>
        <dbReference type="Rhea" id="RHEA-COMP:11604"/>
        <dbReference type="ChEBI" id="CHEBI:15378"/>
        <dbReference type="ChEBI" id="CHEBI:29999"/>
        <dbReference type="ChEBI" id="CHEBI:30616"/>
        <dbReference type="ChEBI" id="CHEBI:83421"/>
        <dbReference type="ChEBI" id="CHEBI:456216"/>
        <dbReference type="EC" id="2.7.11.1"/>
    </reaction>
</comment>
<protein>
    <recommendedName>
        <fullName evidence="2">non-specific serine/threonine protein kinase</fullName>
        <ecNumber evidence="2">2.7.11.1</ecNumber>
    </recommendedName>
</protein>
<gene>
    <name evidence="16" type="primary">Ttbk1</name>
    <name evidence="16" type="ORF">PSIHAE_R09193</name>
</gene>
<dbReference type="PROSITE" id="PS00107">
    <property type="entry name" value="PROTEIN_KINASE_ATP"/>
    <property type="match status" value="1"/>
</dbReference>
<feature type="compositionally biased region" description="Basic and acidic residues" evidence="14">
    <location>
        <begin position="472"/>
        <end position="492"/>
    </location>
</feature>
<keyword evidence="4" id="KW-0723">Serine/threonine-protein kinase</keyword>
<dbReference type="PANTHER" id="PTHR11909">
    <property type="entry name" value="CASEIN KINASE-RELATED"/>
    <property type="match status" value="1"/>
</dbReference>
<feature type="compositionally biased region" description="Basic and acidic residues" evidence="14">
    <location>
        <begin position="587"/>
        <end position="601"/>
    </location>
</feature>